<gene>
    <name evidence="3" type="ORF">NG895_27230</name>
</gene>
<proteinExistence type="inferred from homology"/>
<evidence type="ECO:0000256" key="1">
    <source>
        <dbReference type="ARBA" id="ARBA00010751"/>
    </source>
</evidence>
<comment type="similarity">
    <text evidence="1">Belongs to the UPF0145 family.</text>
</comment>
<keyword evidence="2" id="KW-0812">Transmembrane</keyword>
<dbReference type="Proteomes" id="UP001155241">
    <property type="component" value="Unassembled WGS sequence"/>
</dbReference>
<dbReference type="PANTHER" id="PTHR34068">
    <property type="entry name" value="UPF0145 PROTEIN YBJQ"/>
    <property type="match status" value="1"/>
</dbReference>
<keyword evidence="2" id="KW-0472">Membrane</keyword>
<dbReference type="SUPFAM" id="SSF117782">
    <property type="entry name" value="YbjQ-like"/>
    <property type="match status" value="1"/>
</dbReference>
<organism evidence="3 4">
    <name type="scientific">Aeoliella straminimaris</name>
    <dbReference type="NCBI Taxonomy" id="2954799"/>
    <lineage>
        <taxon>Bacteria</taxon>
        <taxon>Pseudomonadati</taxon>
        <taxon>Planctomycetota</taxon>
        <taxon>Planctomycetia</taxon>
        <taxon>Pirellulales</taxon>
        <taxon>Lacipirellulaceae</taxon>
        <taxon>Aeoliella</taxon>
    </lineage>
</organism>
<dbReference type="Pfam" id="PF01906">
    <property type="entry name" value="YbjQ_1"/>
    <property type="match status" value="1"/>
</dbReference>
<dbReference type="RefSeq" id="WP_252855725.1">
    <property type="nucleotide sequence ID" value="NZ_JAMXLR010000092.1"/>
</dbReference>
<protein>
    <submittedName>
        <fullName evidence="3">YbjQ family protein</fullName>
    </submittedName>
</protein>
<keyword evidence="4" id="KW-1185">Reference proteome</keyword>
<evidence type="ECO:0000313" key="4">
    <source>
        <dbReference type="Proteomes" id="UP001155241"/>
    </source>
</evidence>
<keyword evidence="2" id="KW-1133">Transmembrane helix</keyword>
<dbReference type="InterPro" id="IPR002765">
    <property type="entry name" value="UPF0145_YbjQ-like"/>
</dbReference>
<accession>A0A9X2FEJ3</accession>
<feature type="transmembrane region" description="Helical" evidence="2">
    <location>
        <begin position="6"/>
        <end position="24"/>
    </location>
</feature>
<comment type="caution">
    <text evidence="3">The sequence shown here is derived from an EMBL/GenBank/DDBJ whole genome shotgun (WGS) entry which is preliminary data.</text>
</comment>
<dbReference type="AlphaFoldDB" id="A0A9X2FEJ3"/>
<dbReference type="InterPro" id="IPR035439">
    <property type="entry name" value="UPF0145_dom_sf"/>
</dbReference>
<name>A0A9X2FEJ3_9BACT</name>
<dbReference type="PANTHER" id="PTHR34068:SF2">
    <property type="entry name" value="UPF0145 PROTEIN SCO3412"/>
    <property type="match status" value="1"/>
</dbReference>
<dbReference type="EMBL" id="JAMXLR010000092">
    <property type="protein sequence ID" value="MCO6047615.1"/>
    <property type="molecule type" value="Genomic_DNA"/>
</dbReference>
<reference evidence="3" key="1">
    <citation type="submission" date="2022-06" db="EMBL/GenBank/DDBJ databases">
        <title>Aeoliella straminimaris, a novel planctomycete from sediments.</title>
        <authorList>
            <person name="Vitorino I.R."/>
            <person name="Lage O.M."/>
        </authorList>
    </citation>
    <scope>NUCLEOTIDE SEQUENCE</scope>
    <source>
        <strain evidence="3">ICT_H6.2</strain>
    </source>
</reference>
<evidence type="ECO:0000313" key="3">
    <source>
        <dbReference type="EMBL" id="MCO6047615.1"/>
    </source>
</evidence>
<sequence length="160" mass="17425">MENAIGILLTIGSLVFMLGLGYFVGGWRERSHIQDLDRRESGNGDFVITQVKTAMDVSVNGPPPTLLIGEAVIASDYLKTFLASLRNLFGGEVRSYRTLMERARREALQRIVEQARQAGYNAVCNVRMQAADVGGSNVAGKKAMVMAAILVSATAYRREG</sequence>
<evidence type="ECO:0000256" key="2">
    <source>
        <dbReference type="SAM" id="Phobius"/>
    </source>
</evidence>
<dbReference type="Gene3D" id="3.30.110.70">
    <property type="entry name" value="Hypothetical protein apc22750. Chain B"/>
    <property type="match status" value="1"/>
</dbReference>